<dbReference type="EMBL" id="JAPFFF010000002">
    <property type="protein sequence ID" value="KAK8897256.1"/>
    <property type="molecule type" value="Genomic_DNA"/>
</dbReference>
<evidence type="ECO:0000313" key="2">
    <source>
        <dbReference type="Proteomes" id="UP001470230"/>
    </source>
</evidence>
<keyword evidence="2" id="KW-1185">Reference proteome</keyword>
<evidence type="ECO:0000313" key="1">
    <source>
        <dbReference type="EMBL" id="KAK8897256.1"/>
    </source>
</evidence>
<reference evidence="1 2" key="1">
    <citation type="submission" date="2024-04" db="EMBL/GenBank/DDBJ databases">
        <title>Tritrichomonas musculus Genome.</title>
        <authorList>
            <person name="Alves-Ferreira E."/>
            <person name="Grigg M."/>
            <person name="Lorenzi H."/>
            <person name="Galac M."/>
        </authorList>
    </citation>
    <scope>NUCLEOTIDE SEQUENCE [LARGE SCALE GENOMIC DNA]</scope>
    <source>
        <strain evidence="1 2">EAF2021</strain>
    </source>
</reference>
<organism evidence="1 2">
    <name type="scientific">Tritrichomonas musculus</name>
    <dbReference type="NCBI Taxonomy" id="1915356"/>
    <lineage>
        <taxon>Eukaryota</taxon>
        <taxon>Metamonada</taxon>
        <taxon>Parabasalia</taxon>
        <taxon>Tritrichomonadida</taxon>
        <taxon>Tritrichomonadidae</taxon>
        <taxon>Tritrichomonas</taxon>
    </lineage>
</organism>
<name>A0ABR2L2N4_9EUKA</name>
<protein>
    <submittedName>
        <fullName evidence="1">Uncharacterized protein</fullName>
    </submittedName>
</protein>
<dbReference type="Proteomes" id="UP001470230">
    <property type="component" value="Unassembled WGS sequence"/>
</dbReference>
<proteinExistence type="predicted"/>
<gene>
    <name evidence="1" type="ORF">M9Y10_015195</name>
</gene>
<accession>A0ABR2L2N4</accession>
<comment type="caution">
    <text evidence="1">The sequence shown here is derived from an EMBL/GenBank/DDBJ whole genome shotgun (WGS) entry which is preliminary data.</text>
</comment>
<sequence length="226" mass="26942">MNSVPCNLKTHSLYWTVKSRLIYTYGKEPTITELKKLAQEIHLKHDIAISRDTKRSKELIICWMCDNWSIVQNHLRVIQNDYLNDPNNVIVLSKCSKEKKQKLMKEYLLRDKMIQTENNLKKIFNCTKLSMNELRNISDKICKQTNFKLNRNEKRDKLANLAWFTSNWNIIEPLISNDAFVDECRRDNEVQWTNDISNEQKAILFPDNNFSENEFDEYFLQESILL</sequence>